<evidence type="ECO:0000259" key="2">
    <source>
        <dbReference type="Pfam" id="PF13962"/>
    </source>
</evidence>
<dbReference type="STRING" id="15368.I1GZD4"/>
<feature type="transmembrane region" description="Helical" evidence="1">
    <location>
        <begin position="717"/>
        <end position="737"/>
    </location>
</feature>
<keyword evidence="5" id="KW-1185">Reference proteome</keyword>
<feature type="transmembrane region" description="Helical" evidence="1">
    <location>
        <begin position="442"/>
        <end position="460"/>
    </location>
</feature>
<keyword evidence="1" id="KW-0812">Transmembrane</keyword>
<evidence type="ECO:0000256" key="1">
    <source>
        <dbReference type="SAM" id="Phobius"/>
    </source>
</evidence>
<dbReference type="EnsemblPlants" id="KQK18773">
    <property type="protein sequence ID" value="KQK18773"/>
    <property type="gene ID" value="BRADI_1g44600v3"/>
</dbReference>
<feature type="domain" description="PGG" evidence="2">
    <location>
        <begin position="358"/>
        <end position="464"/>
    </location>
</feature>
<feature type="domain" description="PGG" evidence="2">
    <location>
        <begin position="175"/>
        <end position="288"/>
    </location>
</feature>
<dbReference type="PANTHER" id="PTHR24177:SF262">
    <property type="entry name" value="OS11G0682000 PROTEIN"/>
    <property type="match status" value="1"/>
</dbReference>
<feature type="transmembrane region" description="Helical" evidence="1">
    <location>
        <begin position="668"/>
        <end position="686"/>
    </location>
</feature>
<gene>
    <name evidence="4" type="primary">LOC100825564</name>
    <name evidence="3" type="ORF">BRADI_1g44600v3</name>
</gene>
<dbReference type="OMA" id="AYIAILY"/>
<keyword evidence="1" id="KW-0472">Membrane</keyword>
<feature type="transmembrane region" description="Helical" evidence="1">
    <location>
        <begin position="113"/>
        <end position="132"/>
    </location>
</feature>
<name>I1GZD4_BRADI</name>
<keyword evidence="1" id="KW-1133">Transmembrane helix</keyword>
<feature type="domain" description="PGG" evidence="2">
    <location>
        <begin position="28"/>
        <end position="135"/>
    </location>
</feature>
<feature type="transmembrane region" description="Helical" evidence="1">
    <location>
        <begin position="614"/>
        <end position="636"/>
    </location>
</feature>
<feature type="transmembrane region" description="Helical" evidence="1">
    <location>
        <begin position="30"/>
        <end position="49"/>
    </location>
</feature>
<feature type="transmembrane region" description="Helical" evidence="1">
    <location>
        <begin position="466"/>
        <end position="491"/>
    </location>
</feature>
<dbReference type="Gramene" id="KQK18773">
    <property type="protein sequence ID" value="KQK18773"/>
    <property type="gene ID" value="BRADI_1g44600v3"/>
</dbReference>
<evidence type="ECO:0000313" key="5">
    <source>
        <dbReference type="Proteomes" id="UP000008810"/>
    </source>
</evidence>
<dbReference type="AlphaFoldDB" id="I1GZD4"/>
<proteinExistence type="predicted"/>
<dbReference type="Pfam" id="PF13962">
    <property type="entry name" value="PGG"/>
    <property type="match status" value="5"/>
</dbReference>
<protein>
    <recommendedName>
        <fullName evidence="2">PGG domain-containing protein</fullName>
    </recommendedName>
</protein>
<dbReference type="EMBL" id="CM000880">
    <property type="protein sequence ID" value="KQK18773.1"/>
    <property type="molecule type" value="Genomic_DNA"/>
</dbReference>
<feature type="transmembrane region" description="Helical" evidence="1">
    <location>
        <begin position="589"/>
        <end position="608"/>
    </location>
</feature>
<feature type="transmembrane region" description="Helical" evidence="1">
    <location>
        <begin position="79"/>
        <end position="101"/>
    </location>
</feature>
<dbReference type="GO" id="GO:0016020">
    <property type="term" value="C:membrane"/>
    <property type="evidence" value="ECO:0000318"/>
    <property type="project" value="GO_Central"/>
</dbReference>
<sequence length="820" mass="89824">MAPPGTTLSRESDTDVQVTRISTEFQLKQSLLLLATLVATVTYAAGLNLPGGAWPEDTPGGALAGDPILRETHYHRYIAFYYCNATAFAASLVVCLQLLVLPETTDRQLHLHLLRAVMVLDLFGLMGAYVAGSSRDRFTTICASVLVFSVFAYVAIAFLLYIAPRPGQEVPADQREKEHEILMVLAIFAATIAYVAGLNPPGGFWNSTRDGHTAGDPVLLDHHRRRYHAFFFFNTTAFVASLFAILLIVHHKKLNISRNWTLRFGGLYVCTLVALLGLGGAYAVGGCRDPRNTAAVFGLGVLVLVYIVLQRGIVAVAKAIKRSKITLACKERLCCKVLTGCFQSISNFFTRTRPYDEILEKARDFIQLLAVLAASIAYQAGLDPPGGLWSDNGDGHAIGEPILLTTHPARYMVFFYCNSAAFVASLAIIVMLQSASLVRRHVLEAAMILDLFSLIGAYAAGSCRDISTSIYIVAVAGAVLIYVVIHIIFTLDPGNIDDVKLEKYRQVLLLLAILAATLTYQAGLTPPGGFWEMDDKQAGHSAGYPVFQDNYPRRYKAFFYCNAASFMASVALIILLVNPSMYRPGIRCHALYVCMVAGMFGLMGAYTAGSSLHLRATIFVFVLVVVVFTVVVYLGVTKGKPRNNAQEQDGSAAAGAGQEEKKEASMPMYLMLLGILAASVTYLTGLKPPGGLWKNDDSGHSAGSPILYDIDKRRYNAFFYSNSTSFMASIIVIAFLLPRMVCQKTDLVCQKTDFPLWPMHTAMLLDMLALLGAYAAGSAREWETSRNVILMLFPMLFFVVIVFLLKKDKDEPQHLDIEEI</sequence>
<dbReference type="HOGENOM" id="CLU_007110_1_0_1"/>
<reference evidence="3 4" key="1">
    <citation type="journal article" date="2010" name="Nature">
        <title>Genome sequencing and analysis of the model grass Brachypodium distachyon.</title>
        <authorList>
            <consortium name="International Brachypodium Initiative"/>
        </authorList>
    </citation>
    <scope>NUCLEOTIDE SEQUENCE [LARGE SCALE GENOMIC DNA]</scope>
    <source>
        <strain evidence="3 4">Bd21</strain>
    </source>
</reference>
<reference evidence="3" key="2">
    <citation type="submission" date="2017-06" db="EMBL/GenBank/DDBJ databases">
        <title>WGS assembly of Brachypodium distachyon.</title>
        <authorList>
            <consortium name="The International Brachypodium Initiative"/>
            <person name="Lucas S."/>
            <person name="Harmon-Smith M."/>
            <person name="Lail K."/>
            <person name="Tice H."/>
            <person name="Grimwood J."/>
            <person name="Bruce D."/>
            <person name="Barry K."/>
            <person name="Shu S."/>
            <person name="Lindquist E."/>
            <person name="Wang M."/>
            <person name="Pitluck S."/>
            <person name="Vogel J.P."/>
            <person name="Garvin D.F."/>
            <person name="Mockler T.C."/>
            <person name="Schmutz J."/>
            <person name="Rokhsar D."/>
            <person name="Bevan M.W."/>
        </authorList>
    </citation>
    <scope>NUCLEOTIDE SEQUENCE</scope>
    <source>
        <strain evidence="3">Bd21</strain>
    </source>
</reference>
<dbReference type="Proteomes" id="UP000008810">
    <property type="component" value="Chromosome 1"/>
</dbReference>
<accession>I1GZD4</accession>
<dbReference type="RefSeq" id="XP_014753239.2">
    <property type="nucleotide sequence ID" value="XM_014897753.2"/>
</dbReference>
<feature type="transmembrane region" description="Helical" evidence="1">
    <location>
        <begin position="181"/>
        <end position="198"/>
    </location>
</feature>
<feature type="transmembrane region" description="Helical" evidence="1">
    <location>
        <begin position="227"/>
        <end position="249"/>
    </location>
</feature>
<dbReference type="InterPro" id="IPR026961">
    <property type="entry name" value="PGG_dom"/>
</dbReference>
<evidence type="ECO:0000313" key="3">
    <source>
        <dbReference type="EMBL" id="KQK18773.1"/>
    </source>
</evidence>
<feature type="transmembrane region" description="Helical" evidence="1">
    <location>
        <begin position="261"/>
        <end position="284"/>
    </location>
</feature>
<reference evidence="4" key="3">
    <citation type="submission" date="2018-08" db="UniProtKB">
        <authorList>
            <consortium name="EnsemblPlants"/>
        </authorList>
    </citation>
    <scope>IDENTIFICATION</scope>
    <source>
        <strain evidence="4">cv. Bd21</strain>
    </source>
</reference>
<feature type="transmembrane region" description="Helical" evidence="1">
    <location>
        <begin position="296"/>
        <end position="317"/>
    </location>
</feature>
<feature type="domain" description="PGG" evidence="2">
    <location>
        <begin position="500"/>
        <end position="612"/>
    </location>
</feature>
<evidence type="ECO:0000313" key="4">
    <source>
        <dbReference type="EnsemblPlants" id="KQK18773"/>
    </source>
</evidence>
<feature type="transmembrane region" description="Helical" evidence="1">
    <location>
        <begin position="503"/>
        <end position="523"/>
    </location>
</feature>
<dbReference type="eggNOG" id="KOG0504">
    <property type="taxonomic scope" value="Eukaryota"/>
</dbReference>
<feature type="transmembrane region" description="Helical" evidence="1">
    <location>
        <begin position="757"/>
        <end position="776"/>
    </location>
</feature>
<dbReference type="KEGG" id="bdi:100825564"/>
<dbReference type="OrthoDB" id="681126at2759"/>
<dbReference type="GeneID" id="100825564"/>
<organism evidence="3">
    <name type="scientific">Brachypodium distachyon</name>
    <name type="common">Purple false brome</name>
    <name type="synonym">Trachynia distachya</name>
    <dbReference type="NCBI Taxonomy" id="15368"/>
    <lineage>
        <taxon>Eukaryota</taxon>
        <taxon>Viridiplantae</taxon>
        <taxon>Streptophyta</taxon>
        <taxon>Embryophyta</taxon>
        <taxon>Tracheophyta</taxon>
        <taxon>Spermatophyta</taxon>
        <taxon>Magnoliopsida</taxon>
        <taxon>Liliopsida</taxon>
        <taxon>Poales</taxon>
        <taxon>Poaceae</taxon>
        <taxon>BOP clade</taxon>
        <taxon>Pooideae</taxon>
        <taxon>Stipodae</taxon>
        <taxon>Brachypodieae</taxon>
        <taxon>Brachypodium</taxon>
    </lineage>
</organism>
<dbReference type="PANTHER" id="PTHR24177">
    <property type="entry name" value="CASKIN"/>
    <property type="match status" value="1"/>
</dbReference>
<feature type="transmembrane region" description="Helical" evidence="1">
    <location>
        <begin position="138"/>
        <end position="161"/>
    </location>
</feature>
<feature type="domain" description="PGG" evidence="2">
    <location>
        <begin position="664"/>
        <end position="780"/>
    </location>
</feature>
<feature type="transmembrane region" description="Helical" evidence="1">
    <location>
        <begin position="557"/>
        <end position="577"/>
    </location>
</feature>
<feature type="transmembrane region" description="Helical" evidence="1">
    <location>
        <begin position="411"/>
        <end position="430"/>
    </location>
</feature>
<feature type="transmembrane region" description="Helical" evidence="1">
    <location>
        <begin position="788"/>
        <end position="805"/>
    </location>
</feature>